<name>A0ABV2SP18_9GAMM</name>
<gene>
    <name evidence="1" type="ORF">V5J35_004839</name>
</gene>
<proteinExistence type="predicted"/>
<dbReference type="Proteomes" id="UP001549366">
    <property type="component" value="Unassembled WGS sequence"/>
</dbReference>
<evidence type="ECO:0000313" key="1">
    <source>
        <dbReference type="EMBL" id="MET4759520.1"/>
    </source>
</evidence>
<comment type="caution">
    <text evidence="1">The sequence shown here is derived from an EMBL/GenBank/DDBJ whole genome shotgun (WGS) entry which is preliminary data.</text>
</comment>
<keyword evidence="2" id="KW-1185">Reference proteome</keyword>
<evidence type="ECO:0000313" key="2">
    <source>
        <dbReference type="Proteomes" id="UP001549366"/>
    </source>
</evidence>
<protein>
    <submittedName>
        <fullName evidence="1">Uncharacterized protein</fullName>
    </submittedName>
</protein>
<dbReference type="EMBL" id="JBEWTB010000003">
    <property type="protein sequence ID" value="MET4759520.1"/>
    <property type="molecule type" value="Genomic_DNA"/>
</dbReference>
<organism evidence="1 2">
    <name type="scientific">Endozoicomonas lisbonensis</name>
    <dbReference type="NCBI Taxonomy" id="3120522"/>
    <lineage>
        <taxon>Bacteria</taxon>
        <taxon>Pseudomonadati</taxon>
        <taxon>Pseudomonadota</taxon>
        <taxon>Gammaproteobacteria</taxon>
        <taxon>Oceanospirillales</taxon>
        <taxon>Endozoicomonadaceae</taxon>
        <taxon>Endozoicomonas</taxon>
    </lineage>
</organism>
<accession>A0ABV2SP18</accession>
<sequence length="42" mass="4833">MSAKKKHWDKVLAECAKAIKVSGQTPRQWYEQAYPGEPWLTA</sequence>
<feature type="non-terminal residue" evidence="1">
    <location>
        <position position="42"/>
    </location>
</feature>
<reference evidence="1 2" key="1">
    <citation type="submission" date="2024-06" db="EMBL/GenBank/DDBJ databases">
        <title>Genomic Encyclopedia of Type Strains, Phase V (KMG-V): Genome sequencing to study the core and pangenomes of soil and plant-associated prokaryotes.</title>
        <authorList>
            <person name="Whitman W."/>
        </authorList>
    </citation>
    <scope>NUCLEOTIDE SEQUENCE [LARGE SCALE GENOMIC DNA]</scope>
    <source>
        <strain evidence="1 2">NE40</strain>
    </source>
</reference>